<dbReference type="STRING" id="644352.J3P2Z8"/>
<evidence type="ECO:0000256" key="3">
    <source>
        <dbReference type="ARBA" id="ARBA00022691"/>
    </source>
</evidence>
<dbReference type="InterPro" id="IPR029063">
    <property type="entry name" value="SAM-dependent_MTases_sf"/>
</dbReference>
<keyword evidence="8" id="KW-1185">Reference proteome</keyword>
<proteinExistence type="predicted"/>
<accession>J3P2Z8</accession>
<protein>
    <submittedName>
        <fullName evidence="6">Methyltransferase domain-containing protein</fullName>
    </submittedName>
</protein>
<dbReference type="GeneID" id="20348347"/>
<evidence type="ECO:0000259" key="5">
    <source>
        <dbReference type="Pfam" id="PF08241"/>
    </source>
</evidence>
<dbReference type="HOGENOM" id="CLU_049749_4_0_1"/>
<name>J3P2Z8_GAET3</name>
<evidence type="ECO:0000313" key="6">
    <source>
        <dbReference type="EMBL" id="EJT74040.1"/>
    </source>
</evidence>
<dbReference type="Proteomes" id="UP000006039">
    <property type="component" value="Unassembled WGS sequence"/>
</dbReference>
<dbReference type="GO" id="GO:0008757">
    <property type="term" value="F:S-adenosylmethionine-dependent methyltransferase activity"/>
    <property type="evidence" value="ECO:0007669"/>
    <property type="project" value="InterPro"/>
</dbReference>
<feature type="domain" description="Methyltransferase type 11" evidence="5">
    <location>
        <begin position="56"/>
        <end position="162"/>
    </location>
</feature>
<dbReference type="OrthoDB" id="66144at2759"/>
<keyword evidence="1 6" id="KW-0489">Methyltransferase</keyword>
<dbReference type="RefSeq" id="XP_009223984.1">
    <property type="nucleotide sequence ID" value="XM_009225720.1"/>
</dbReference>
<gene>
    <name evidence="7" type="primary">20348347</name>
    <name evidence="6" type="ORF">GGTG_07889</name>
</gene>
<evidence type="ECO:0000256" key="2">
    <source>
        <dbReference type="ARBA" id="ARBA00022679"/>
    </source>
</evidence>
<reference evidence="6" key="3">
    <citation type="submission" date="2010-09" db="EMBL/GenBank/DDBJ databases">
        <title>Annotation of Gaeumannomyces graminis var. tritici R3-111a-1.</title>
        <authorList>
            <consortium name="The Broad Institute Genome Sequencing Platform"/>
            <person name="Ma L.-J."/>
            <person name="Dead R."/>
            <person name="Young S.K."/>
            <person name="Zeng Q."/>
            <person name="Gargeya S."/>
            <person name="Fitzgerald M."/>
            <person name="Haas B."/>
            <person name="Abouelleil A."/>
            <person name="Alvarado L."/>
            <person name="Arachchi H.M."/>
            <person name="Berlin A."/>
            <person name="Brown A."/>
            <person name="Chapman S.B."/>
            <person name="Chen Z."/>
            <person name="Dunbar C."/>
            <person name="Freedman E."/>
            <person name="Gearin G."/>
            <person name="Gellesch M."/>
            <person name="Goldberg J."/>
            <person name="Griggs A."/>
            <person name="Gujja S."/>
            <person name="Heiman D."/>
            <person name="Howarth C."/>
            <person name="Larson L."/>
            <person name="Lui A."/>
            <person name="MacDonald P.J.P."/>
            <person name="Mehta T."/>
            <person name="Montmayeur A."/>
            <person name="Murphy C."/>
            <person name="Neiman D."/>
            <person name="Pearson M."/>
            <person name="Priest M."/>
            <person name="Roberts A."/>
            <person name="Saif S."/>
            <person name="Shea T."/>
            <person name="Shenoy N."/>
            <person name="Sisk P."/>
            <person name="Stolte C."/>
            <person name="Sykes S."/>
            <person name="Yandava C."/>
            <person name="Wortman J."/>
            <person name="Nusbaum C."/>
            <person name="Birren B."/>
        </authorList>
    </citation>
    <scope>NUCLEOTIDE SEQUENCE</scope>
    <source>
        <strain evidence="6">R3-111a-1</strain>
    </source>
</reference>
<sequence>MSAHQLHESQNVYDNDDTFWGQYSEFPRMKQGLDGASEWPLFRPMLPSPLQGLRVLDLGCGDSILGCYAAAQGASRVLGVDLSERMLERAAQNATELVGAAAANGNTLTMPTYGRQDLEDLQLAGETFDLVVSGLALHYVADFKSLAERIFESLSPGGCFVFSVEHPMLTAPVKPGFLKHSVRAAVAAKHMEKLSLAAADNKPAVPQTAAVLPDRSANSSVGSFASFAKLQSQTSSSVGTGSMAASLAPSPADSEAPSPASSVVPSRAPTPAPSESDEDEVTENDTFWPVESYFTEGDRHVPWLGASVLKQHRTTATYFGLLKGAGFEVYDMAEWGSTADAGRKHPDWPEGVTPRFLILGARKPVTSA</sequence>
<feature type="region of interest" description="Disordered" evidence="4">
    <location>
        <begin position="238"/>
        <end position="284"/>
    </location>
</feature>
<dbReference type="PANTHER" id="PTHR43464">
    <property type="entry name" value="METHYLTRANSFERASE"/>
    <property type="match status" value="1"/>
</dbReference>
<dbReference type="eggNOG" id="ENOG502S0AA">
    <property type="taxonomic scope" value="Eukaryota"/>
</dbReference>
<keyword evidence="2 6" id="KW-0808">Transferase</keyword>
<reference evidence="8" key="1">
    <citation type="submission" date="2010-07" db="EMBL/GenBank/DDBJ databases">
        <title>The genome sequence of Gaeumannomyces graminis var. tritici strain R3-111a-1.</title>
        <authorList>
            <consortium name="The Broad Institute Genome Sequencing Platform"/>
            <person name="Ma L.-J."/>
            <person name="Dead R."/>
            <person name="Young S."/>
            <person name="Zeng Q."/>
            <person name="Koehrsen M."/>
            <person name="Alvarado L."/>
            <person name="Berlin A."/>
            <person name="Chapman S.B."/>
            <person name="Chen Z."/>
            <person name="Freedman E."/>
            <person name="Gellesch M."/>
            <person name="Goldberg J."/>
            <person name="Griggs A."/>
            <person name="Gujja S."/>
            <person name="Heilman E.R."/>
            <person name="Heiman D."/>
            <person name="Hepburn T."/>
            <person name="Howarth C."/>
            <person name="Jen D."/>
            <person name="Larson L."/>
            <person name="Mehta T."/>
            <person name="Neiman D."/>
            <person name="Pearson M."/>
            <person name="Roberts A."/>
            <person name="Saif S."/>
            <person name="Shea T."/>
            <person name="Shenoy N."/>
            <person name="Sisk P."/>
            <person name="Stolte C."/>
            <person name="Sykes S."/>
            <person name="Walk T."/>
            <person name="White J."/>
            <person name="Yandava C."/>
            <person name="Haas B."/>
            <person name="Nusbaum C."/>
            <person name="Birren B."/>
        </authorList>
    </citation>
    <scope>NUCLEOTIDE SEQUENCE [LARGE SCALE GENOMIC DNA]</scope>
    <source>
        <strain evidence="8">R3-111a-1</strain>
    </source>
</reference>
<dbReference type="VEuPathDB" id="FungiDB:GGTG_07889"/>
<dbReference type="PANTHER" id="PTHR43464:SF19">
    <property type="entry name" value="UBIQUINONE BIOSYNTHESIS O-METHYLTRANSFERASE, MITOCHONDRIAL"/>
    <property type="match status" value="1"/>
</dbReference>
<dbReference type="SUPFAM" id="SSF53335">
    <property type="entry name" value="S-adenosyl-L-methionine-dependent methyltransferases"/>
    <property type="match status" value="1"/>
</dbReference>
<reference evidence="7" key="4">
    <citation type="journal article" date="2015" name="G3 (Bethesda)">
        <title>Genome sequences of three phytopathogenic species of the Magnaporthaceae family of fungi.</title>
        <authorList>
            <person name="Okagaki L.H."/>
            <person name="Nunes C.C."/>
            <person name="Sailsbery J."/>
            <person name="Clay B."/>
            <person name="Brown D."/>
            <person name="John T."/>
            <person name="Oh Y."/>
            <person name="Young N."/>
            <person name="Fitzgerald M."/>
            <person name="Haas B.J."/>
            <person name="Zeng Q."/>
            <person name="Young S."/>
            <person name="Adiconis X."/>
            <person name="Fan L."/>
            <person name="Levin J.Z."/>
            <person name="Mitchell T.K."/>
            <person name="Okubara P.A."/>
            <person name="Farman M.L."/>
            <person name="Kohn L.M."/>
            <person name="Birren B."/>
            <person name="Ma L.-J."/>
            <person name="Dean R.A."/>
        </authorList>
    </citation>
    <scope>NUCLEOTIDE SEQUENCE</scope>
    <source>
        <strain evidence="7">R3-111a-1</strain>
    </source>
</reference>
<dbReference type="GO" id="GO:0032259">
    <property type="term" value="P:methylation"/>
    <property type="evidence" value="ECO:0007669"/>
    <property type="project" value="UniProtKB-KW"/>
</dbReference>
<dbReference type="AlphaFoldDB" id="J3P2Z8"/>
<dbReference type="EnsemblFungi" id="EJT74040">
    <property type="protein sequence ID" value="EJT74040"/>
    <property type="gene ID" value="GGTG_07889"/>
</dbReference>
<dbReference type="Pfam" id="PF08241">
    <property type="entry name" value="Methyltransf_11"/>
    <property type="match status" value="1"/>
</dbReference>
<reference evidence="7" key="5">
    <citation type="submission" date="2018-04" db="UniProtKB">
        <authorList>
            <consortium name="EnsemblFungi"/>
        </authorList>
    </citation>
    <scope>IDENTIFICATION</scope>
    <source>
        <strain evidence="7">R3-111a-1</strain>
    </source>
</reference>
<feature type="compositionally biased region" description="Low complexity" evidence="4">
    <location>
        <begin position="238"/>
        <end position="269"/>
    </location>
</feature>
<keyword evidence="3" id="KW-0949">S-adenosyl-L-methionine</keyword>
<dbReference type="Gene3D" id="3.40.50.150">
    <property type="entry name" value="Vaccinia Virus protein VP39"/>
    <property type="match status" value="2"/>
</dbReference>
<reference evidence="6" key="2">
    <citation type="submission" date="2010-07" db="EMBL/GenBank/DDBJ databases">
        <authorList>
            <consortium name="The Broad Institute Genome Sequencing Platform"/>
            <consortium name="Broad Institute Genome Sequencing Center for Infectious Disease"/>
            <person name="Ma L.-J."/>
            <person name="Dead R."/>
            <person name="Young S."/>
            <person name="Zeng Q."/>
            <person name="Koehrsen M."/>
            <person name="Alvarado L."/>
            <person name="Berlin A."/>
            <person name="Chapman S.B."/>
            <person name="Chen Z."/>
            <person name="Freedman E."/>
            <person name="Gellesch M."/>
            <person name="Goldberg J."/>
            <person name="Griggs A."/>
            <person name="Gujja S."/>
            <person name="Heilman E.R."/>
            <person name="Heiman D."/>
            <person name="Hepburn T."/>
            <person name="Howarth C."/>
            <person name="Jen D."/>
            <person name="Larson L."/>
            <person name="Mehta T."/>
            <person name="Neiman D."/>
            <person name="Pearson M."/>
            <person name="Roberts A."/>
            <person name="Saif S."/>
            <person name="Shea T."/>
            <person name="Shenoy N."/>
            <person name="Sisk P."/>
            <person name="Stolte C."/>
            <person name="Sykes S."/>
            <person name="Walk T."/>
            <person name="White J."/>
            <person name="Yandava C."/>
            <person name="Haas B."/>
            <person name="Nusbaum C."/>
            <person name="Birren B."/>
        </authorList>
    </citation>
    <scope>NUCLEOTIDE SEQUENCE</scope>
    <source>
        <strain evidence="6">R3-111a-1</strain>
    </source>
</reference>
<evidence type="ECO:0000256" key="1">
    <source>
        <dbReference type="ARBA" id="ARBA00022603"/>
    </source>
</evidence>
<organism evidence="6">
    <name type="scientific">Gaeumannomyces tritici (strain R3-111a-1)</name>
    <name type="common">Wheat and barley take-all root rot fungus</name>
    <name type="synonym">Gaeumannomyces graminis var. tritici</name>
    <dbReference type="NCBI Taxonomy" id="644352"/>
    <lineage>
        <taxon>Eukaryota</taxon>
        <taxon>Fungi</taxon>
        <taxon>Dikarya</taxon>
        <taxon>Ascomycota</taxon>
        <taxon>Pezizomycotina</taxon>
        <taxon>Sordariomycetes</taxon>
        <taxon>Sordariomycetidae</taxon>
        <taxon>Magnaporthales</taxon>
        <taxon>Magnaporthaceae</taxon>
        <taxon>Gaeumannomyces</taxon>
    </lineage>
</organism>
<evidence type="ECO:0000313" key="7">
    <source>
        <dbReference type="EnsemblFungi" id="EJT74040"/>
    </source>
</evidence>
<dbReference type="CDD" id="cd02440">
    <property type="entry name" value="AdoMet_MTases"/>
    <property type="match status" value="1"/>
</dbReference>
<evidence type="ECO:0000313" key="8">
    <source>
        <dbReference type="Proteomes" id="UP000006039"/>
    </source>
</evidence>
<dbReference type="EMBL" id="GL385398">
    <property type="protein sequence ID" value="EJT74040.1"/>
    <property type="molecule type" value="Genomic_DNA"/>
</dbReference>
<evidence type="ECO:0000256" key="4">
    <source>
        <dbReference type="SAM" id="MobiDB-lite"/>
    </source>
</evidence>
<dbReference type="InterPro" id="IPR013216">
    <property type="entry name" value="Methyltransf_11"/>
</dbReference>